<dbReference type="SMART" id="SM00267">
    <property type="entry name" value="GGDEF"/>
    <property type="match status" value="1"/>
</dbReference>
<accession>A0ABT5QUV7</accession>
<dbReference type="PROSITE" id="PS50887">
    <property type="entry name" value="GGDEF"/>
    <property type="match status" value="1"/>
</dbReference>
<dbReference type="InterPro" id="IPR043128">
    <property type="entry name" value="Rev_trsase/Diguanyl_cyclase"/>
</dbReference>
<dbReference type="Gene3D" id="3.30.70.270">
    <property type="match status" value="1"/>
</dbReference>
<dbReference type="Gene3D" id="1.10.8.500">
    <property type="entry name" value="HAMP domain in histidine kinase"/>
    <property type="match status" value="1"/>
</dbReference>
<dbReference type="EMBL" id="JAJUBC010000001">
    <property type="protein sequence ID" value="MDD1791778.1"/>
    <property type="molecule type" value="Genomic_DNA"/>
</dbReference>
<evidence type="ECO:0000259" key="2">
    <source>
        <dbReference type="PROSITE" id="PS50885"/>
    </source>
</evidence>
<dbReference type="PANTHER" id="PTHR33121:SF79">
    <property type="entry name" value="CYCLIC DI-GMP PHOSPHODIESTERASE PDED-RELATED"/>
    <property type="match status" value="1"/>
</dbReference>
<reference evidence="4" key="1">
    <citation type="submission" date="2021-12" db="EMBL/GenBank/DDBJ databases">
        <title>Enterovibrio ZSDZ35 sp. nov. and Enterovibrio ZSDZ42 sp. nov., isolated from coastal seawater in Qingdao.</title>
        <authorList>
            <person name="Zhang P."/>
        </authorList>
    </citation>
    <scope>NUCLEOTIDE SEQUENCE</scope>
    <source>
        <strain evidence="4">ZSDZ42</strain>
    </source>
</reference>
<evidence type="ECO:0000259" key="1">
    <source>
        <dbReference type="PROSITE" id="PS50883"/>
    </source>
</evidence>
<proteinExistence type="predicted"/>
<dbReference type="Pfam" id="PF00990">
    <property type="entry name" value="GGDEF"/>
    <property type="match status" value="1"/>
</dbReference>
<dbReference type="Gene3D" id="6.20.270.20">
    <property type="entry name" value="LapD/MoxY periplasmic domain"/>
    <property type="match status" value="1"/>
</dbReference>
<organism evidence="4 5">
    <name type="scientific">Enterovibrio gelatinilyticus</name>
    <dbReference type="NCBI Taxonomy" id="2899819"/>
    <lineage>
        <taxon>Bacteria</taxon>
        <taxon>Pseudomonadati</taxon>
        <taxon>Pseudomonadota</taxon>
        <taxon>Gammaproteobacteria</taxon>
        <taxon>Vibrionales</taxon>
        <taxon>Vibrionaceae</taxon>
        <taxon>Enterovibrio</taxon>
    </lineage>
</organism>
<comment type="caution">
    <text evidence="4">The sequence shown here is derived from an EMBL/GenBank/DDBJ whole genome shotgun (WGS) entry which is preliminary data.</text>
</comment>
<dbReference type="InterPro" id="IPR001633">
    <property type="entry name" value="EAL_dom"/>
</dbReference>
<dbReference type="Pfam" id="PF00563">
    <property type="entry name" value="EAL"/>
    <property type="match status" value="1"/>
</dbReference>
<feature type="domain" description="HAMP" evidence="2">
    <location>
        <begin position="174"/>
        <end position="226"/>
    </location>
</feature>
<dbReference type="PANTHER" id="PTHR33121">
    <property type="entry name" value="CYCLIC DI-GMP PHOSPHODIESTERASE PDEF"/>
    <property type="match status" value="1"/>
</dbReference>
<feature type="domain" description="GGDEF" evidence="3">
    <location>
        <begin position="265"/>
        <end position="396"/>
    </location>
</feature>
<dbReference type="InterPro" id="IPR035919">
    <property type="entry name" value="EAL_sf"/>
</dbReference>
<keyword evidence="5" id="KW-1185">Reference proteome</keyword>
<dbReference type="Pfam" id="PF00672">
    <property type="entry name" value="HAMP"/>
    <property type="match status" value="1"/>
</dbReference>
<dbReference type="InterPro" id="IPR000160">
    <property type="entry name" value="GGDEF_dom"/>
</dbReference>
<dbReference type="CDD" id="cd01948">
    <property type="entry name" value="EAL"/>
    <property type="match status" value="1"/>
</dbReference>
<dbReference type="InterPro" id="IPR050706">
    <property type="entry name" value="Cyclic-di-GMP_PDE-like"/>
</dbReference>
<dbReference type="InterPro" id="IPR032244">
    <property type="entry name" value="LapD_MoxY_N"/>
</dbReference>
<gene>
    <name evidence="4" type="ORF">LRP50_01370</name>
</gene>
<dbReference type="RefSeq" id="WP_274162720.1">
    <property type="nucleotide sequence ID" value="NZ_JAJUBC010000001.1"/>
</dbReference>
<dbReference type="PROSITE" id="PS50885">
    <property type="entry name" value="HAMP"/>
    <property type="match status" value="1"/>
</dbReference>
<dbReference type="SMART" id="SM00304">
    <property type="entry name" value="HAMP"/>
    <property type="match status" value="1"/>
</dbReference>
<evidence type="ECO:0000259" key="3">
    <source>
        <dbReference type="PROSITE" id="PS50887"/>
    </source>
</evidence>
<dbReference type="CDD" id="cd06225">
    <property type="entry name" value="HAMP"/>
    <property type="match status" value="1"/>
</dbReference>
<evidence type="ECO:0000313" key="4">
    <source>
        <dbReference type="EMBL" id="MDD1791778.1"/>
    </source>
</evidence>
<protein>
    <submittedName>
        <fullName evidence="4">EAL domain-containing protein</fullName>
    </submittedName>
</protein>
<dbReference type="SMART" id="SM00052">
    <property type="entry name" value="EAL"/>
    <property type="match status" value="1"/>
</dbReference>
<dbReference type="Pfam" id="PF16448">
    <property type="entry name" value="LapD_MoxY_N"/>
    <property type="match status" value="1"/>
</dbReference>
<dbReference type="SUPFAM" id="SSF158472">
    <property type="entry name" value="HAMP domain-like"/>
    <property type="match status" value="1"/>
</dbReference>
<name>A0ABT5QUV7_9GAMM</name>
<dbReference type="Proteomes" id="UP001149400">
    <property type="component" value="Unassembled WGS sequence"/>
</dbReference>
<dbReference type="InterPro" id="IPR003660">
    <property type="entry name" value="HAMP_dom"/>
</dbReference>
<feature type="domain" description="EAL" evidence="1">
    <location>
        <begin position="403"/>
        <end position="649"/>
    </location>
</feature>
<evidence type="ECO:0000313" key="5">
    <source>
        <dbReference type="Proteomes" id="UP001149400"/>
    </source>
</evidence>
<dbReference type="SUPFAM" id="SSF55073">
    <property type="entry name" value="Nucleotide cyclase"/>
    <property type="match status" value="1"/>
</dbReference>
<dbReference type="PROSITE" id="PS50883">
    <property type="entry name" value="EAL"/>
    <property type="match status" value="1"/>
</dbReference>
<dbReference type="InterPro" id="IPR042461">
    <property type="entry name" value="LapD_MoxY_peri_C"/>
</dbReference>
<dbReference type="InterPro" id="IPR029787">
    <property type="entry name" value="Nucleotide_cyclase"/>
</dbReference>
<sequence length="649" mass="72759">MTITNKITIVVVGILLFLCSVLAVAEFAINLAFLKQEIQLHAKSAMQNMSVALIPILETGDREKSDIFFSTVMSEGTLLKNVTLQWMFEGDLQQWSYDSDVSQKVPEWFMSLGFIEPIWMTSTINNGWTDLATLSITVSSDHAYLALWELSGPFTLFAISVIVIATLLVRYTLKRSLSPVLKITKEAKRIAQFDFSARLPTPKASDLSELTTAFNEMSSQLHGLFETLNEEINALRQKYLFDQPSGFPNRSFFMRQLESWLSDGDCGVVMLINLKWLKEDHRSEGAKSVNDCMRSLNIALQNVIPRSHDAFGARLGKAELAVLIPSVHEKEARAILSRLIRAFNNEVLNNGLPTANAFIIGIAEKQGGDTLSSLLSRANDALQHAERFQAVFHFSETEHEFSQTTLNTQLEEAVNNEAFSLMVQPILSSASHQTQHYEVYAHIQLENKSVPASNLISDLSRFSLSTKFDQSVISLAIDILKNDEAIPPLSINLTPSSVKDLKVISWVINKVRKNKLKDRIYFEFAEVLVCLHLNDCEKACAMMKEEGIHFGIDRFGQHLSSITYLRSLKPDFIKLDHSFLEHSDDDNNHLLLKPMIKMASSLGIDVIVSAVEYQQQLKLFSDTNIDGYFGYISPPTPIEGISSHVAKSA</sequence>
<dbReference type="Gene3D" id="3.20.20.450">
    <property type="entry name" value="EAL domain"/>
    <property type="match status" value="1"/>
</dbReference>
<dbReference type="SUPFAM" id="SSF141868">
    <property type="entry name" value="EAL domain-like"/>
    <property type="match status" value="1"/>
</dbReference>